<dbReference type="AlphaFoldDB" id="A0A5C3QER5"/>
<evidence type="ECO:0000313" key="2">
    <source>
        <dbReference type="Proteomes" id="UP000305067"/>
    </source>
</evidence>
<reference evidence="1 2" key="1">
    <citation type="journal article" date="2019" name="Nat. Ecol. Evol.">
        <title>Megaphylogeny resolves global patterns of mushroom evolution.</title>
        <authorList>
            <person name="Varga T."/>
            <person name="Krizsan K."/>
            <person name="Foldi C."/>
            <person name="Dima B."/>
            <person name="Sanchez-Garcia M."/>
            <person name="Sanchez-Ramirez S."/>
            <person name="Szollosi G.J."/>
            <person name="Szarkandi J.G."/>
            <person name="Papp V."/>
            <person name="Albert L."/>
            <person name="Andreopoulos W."/>
            <person name="Angelini C."/>
            <person name="Antonin V."/>
            <person name="Barry K.W."/>
            <person name="Bougher N.L."/>
            <person name="Buchanan P."/>
            <person name="Buyck B."/>
            <person name="Bense V."/>
            <person name="Catcheside P."/>
            <person name="Chovatia M."/>
            <person name="Cooper J."/>
            <person name="Damon W."/>
            <person name="Desjardin D."/>
            <person name="Finy P."/>
            <person name="Geml J."/>
            <person name="Haridas S."/>
            <person name="Hughes K."/>
            <person name="Justo A."/>
            <person name="Karasinski D."/>
            <person name="Kautmanova I."/>
            <person name="Kiss B."/>
            <person name="Kocsube S."/>
            <person name="Kotiranta H."/>
            <person name="LaButti K.M."/>
            <person name="Lechner B.E."/>
            <person name="Liimatainen K."/>
            <person name="Lipzen A."/>
            <person name="Lukacs Z."/>
            <person name="Mihaltcheva S."/>
            <person name="Morgado L.N."/>
            <person name="Niskanen T."/>
            <person name="Noordeloos M.E."/>
            <person name="Ohm R.A."/>
            <person name="Ortiz-Santana B."/>
            <person name="Ovrebo C."/>
            <person name="Racz N."/>
            <person name="Riley R."/>
            <person name="Savchenko A."/>
            <person name="Shiryaev A."/>
            <person name="Soop K."/>
            <person name="Spirin V."/>
            <person name="Szebenyi C."/>
            <person name="Tomsovsky M."/>
            <person name="Tulloss R.E."/>
            <person name="Uehling J."/>
            <person name="Grigoriev I.V."/>
            <person name="Vagvolgyi C."/>
            <person name="Papp T."/>
            <person name="Martin F.M."/>
            <person name="Miettinen O."/>
            <person name="Hibbett D.S."/>
            <person name="Nagy L.G."/>
        </authorList>
    </citation>
    <scope>NUCLEOTIDE SEQUENCE [LARGE SCALE GENOMIC DNA]</scope>
    <source>
        <strain evidence="1 2">CBS 309.79</strain>
    </source>
</reference>
<sequence>MGESRREAYGPGIGARLAGCRLTDLMSLHKKHSEAEIRVIAAKIARVRTLQTERMASTWEVHPLQAHGDDEYREVWDDFPPNEFDNKTLTWAEALERALDQLARLDTL</sequence>
<dbReference type="Proteomes" id="UP000305067">
    <property type="component" value="Unassembled WGS sequence"/>
</dbReference>
<gene>
    <name evidence="1" type="ORF">BDV98DRAFT_569911</name>
</gene>
<keyword evidence="2" id="KW-1185">Reference proteome</keyword>
<protein>
    <submittedName>
        <fullName evidence="1">Uncharacterized protein</fullName>
    </submittedName>
</protein>
<dbReference type="EMBL" id="ML178830">
    <property type="protein sequence ID" value="TFL00057.1"/>
    <property type="molecule type" value="Genomic_DNA"/>
</dbReference>
<accession>A0A5C3QER5</accession>
<organism evidence="1 2">
    <name type="scientific">Pterulicium gracile</name>
    <dbReference type="NCBI Taxonomy" id="1884261"/>
    <lineage>
        <taxon>Eukaryota</taxon>
        <taxon>Fungi</taxon>
        <taxon>Dikarya</taxon>
        <taxon>Basidiomycota</taxon>
        <taxon>Agaricomycotina</taxon>
        <taxon>Agaricomycetes</taxon>
        <taxon>Agaricomycetidae</taxon>
        <taxon>Agaricales</taxon>
        <taxon>Pleurotineae</taxon>
        <taxon>Pterulaceae</taxon>
        <taxon>Pterulicium</taxon>
    </lineage>
</organism>
<name>A0A5C3QER5_9AGAR</name>
<evidence type="ECO:0000313" key="1">
    <source>
        <dbReference type="EMBL" id="TFL00057.1"/>
    </source>
</evidence>
<proteinExistence type="predicted"/>